<dbReference type="InterPro" id="IPR036291">
    <property type="entry name" value="NAD(P)-bd_dom_sf"/>
</dbReference>
<dbReference type="EMBL" id="JAUSUI010000012">
    <property type="protein sequence ID" value="MDQ0305172.1"/>
    <property type="molecule type" value="Genomic_DNA"/>
</dbReference>
<dbReference type="PRINTS" id="PR00080">
    <property type="entry name" value="SDRFAMILY"/>
</dbReference>
<comment type="caution">
    <text evidence="4">The sequence shown here is derived from an EMBL/GenBank/DDBJ whole genome shotgun (WGS) entry which is preliminary data.</text>
</comment>
<gene>
    <name evidence="4" type="ORF">J2S75_004223</name>
</gene>
<dbReference type="Gene3D" id="3.40.50.720">
    <property type="entry name" value="NAD(P)-binding Rossmann-like Domain"/>
    <property type="match status" value="1"/>
</dbReference>
<dbReference type="PANTHER" id="PTHR42901">
    <property type="entry name" value="ALCOHOL DEHYDROGENASE"/>
    <property type="match status" value="1"/>
</dbReference>
<name>A0ABU0BH74_9HYPH</name>
<evidence type="ECO:0000256" key="2">
    <source>
        <dbReference type="ARBA" id="ARBA00023002"/>
    </source>
</evidence>
<dbReference type="PRINTS" id="PR00081">
    <property type="entry name" value="GDHRDH"/>
</dbReference>
<evidence type="ECO:0000256" key="1">
    <source>
        <dbReference type="ARBA" id="ARBA00006484"/>
    </source>
</evidence>
<dbReference type="PIRSF" id="PIRSF000126">
    <property type="entry name" value="11-beta-HSD1"/>
    <property type="match status" value="1"/>
</dbReference>
<comment type="similarity">
    <text evidence="1 3">Belongs to the short-chain dehydrogenases/reductases (SDR) family.</text>
</comment>
<dbReference type="CDD" id="cd05233">
    <property type="entry name" value="SDR_c"/>
    <property type="match status" value="1"/>
</dbReference>
<dbReference type="Pfam" id="PF00106">
    <property type="entry name" value="adh_short"/>
    <property type="match status" value="1"/>
</dbReference>
<evidence type="ECO:0000313" key="4">
    <source>
        <dbReference type="EMBL" id="MDQ0305172.1"/>
    </source>
</evidence>
<organism evidence="4 5">
    <name type="scientific">Ancylobacter polymorphus</name>
    <dbReference type="NCBI Taxonomy" id="223390"/>
    <lineage>
        <taxon>Bacteria</taxon>
        <taxon>Pseudomonadati</taxon>
        <taxon>Pseudomonadota</taxon>
        <taxon>Alphaproteobacteria</taxon>
        <taxon>Hyphomicrobiales</taxon>
        <taxon>Xanthobacteraceae</taxon>
        <taxon>Ancylobacter</taxon>
    </lineage>
</organism>
<keyword evidence="2" id="KW-0560">Oxidoreductase</keyword>
<accession>A0ABU0BH74</accession>
<dbReference type="RefSeq" id="WP_307022986.1">
    <property type="nucleotide sequence ID" value="NZ_JAUSUI010000012.1"/>
</dbReference>
<keyword evidence="5" id="KW-1185">Reference proteome</keyword>
<dbReference type="PANTHER" id="PTHR42901:SF1">
    <property type="entry name" value="ALCOHOL DEHYDROGENASE"/>
    <property type="match status" value="1"/>
</dbReference>
<dbReference type="SUPFAM" id="SSF51735">
    <property type="entry name" value="NAD(P)-binding Rossmann-fold domains"/>
    <property type="match status" value="1"/>
</dbReference>
<protein>
    <submittedName>
        <fullName evidence="4">Short-subunit dehydrogenase</fullName>
    </submittedName>
</protein>
<proteinExistence type="inferred from homology"/>
<reference evidence="4 5" key="1">
    <citation type="submission" date="2023-07" db="EMBL/GenBank/DDBJ databases">
        <title>Genomic Encyclopedia of Type Strains, Phase IV (KMG-IV): sequencing the most valuable type-strain genomes for metagenomic binning, comparative biology and taxonomic classification.</title>
        <authorList>
            <person name="Goeker M."/>
        </authorList>
    </citation>
    <scope>NUCLEOTIDE SEQUENCE [LARGE SCALE GENOMIC DNA]</scope>
    <source>
        <strain evidence="4 5">DSM 2457</strain>
    </source>
</reference>
<sequence>MTSSLNTALVTGASSGIGRVYAEKLARRGHDVVLVARDGARLESLAAAIAGETGRRAEVLAADLSRNEGIETVAARLASDQRITVLVNNAGMGTEGPILGAAAEKTDAMVQLNVAALTRLSLAAVTAFAGRGEGTLVNIASVVALVPEHFPGAYAATKAYVLAFTQSLQSELRGGPLRVQAVLPGYTRTEFFDRAGIDAAALPAEMVMAAEDLVEAALRGLEAGEAITIPSLPDMAAWQVLVDDRMRMMPGLSLSRPAARYGLGEAAPA</sequence>
<evidence type="ECO:0000256" key="3">
    <source>
        <dbReference type="RuleBase" id="RU000363"/>
    </source>
</evidence>
<evidence type="ECO:0000313" key="5">
    <source>
        <dbReference type="Proteomes" id="UP001224682"/>
    </source>
</evidence>
<dbReference type="InterPro" id="IPR002347">
    <property type="entry name" value="SDR_fam"/>
</dbReference>
<dbReference type="Proteomes" id="UP001224682">
    <property type="component" value="Unassembled WGS sequence"/>
</dbReference>